<sequence>MSIFGIIGMVTFLIGMAIFLFGKQFILLRAFFGDRSMFYQLFWGTIIAIIGLAIMYFAGVFH</sequence>
<reference evidence="2 3" key="2">
    <citation type="submission" date="2024-02" db="EMBL/GenBank/DDBJ databases">
        <title>The Genome Sequence of Enterococcus sp. DIV0159.</title>
        <authorList>
            <person name="Earl A."/>
            <person name="Manson A."/>
            <person name="Gilmore M."/>
            <person name="Sanders J."/>
            <person name="Shea T."/>
            <person name="Howe W."/>
            <person name="Livny J."/>
            <person name="Cuomo C."/>
            <person name="Neafsey D."/>
            <person name="Birren B."/>
        </authorList>
    </citation>
    <scope>NUCLEOTIDE SEQUENCE [LARGE SCALE GENOMIC DNA]</scope>
    <source>
        <strain evidence="2 3">665A</strain>
    </source>
</reference>
<evidence type="ECO:0000313" key="3">
    <source>
        <dbReference type="Proteomes" id="UP000664357"/>
    </source>
</evidence>
<dbReference type="EMBL" id="JAFREL020000003">
    <property type="protein sequence ID" value="MEO1771587.1"/>
    <property type="molecule type" value="Genomic_DNA"/>
</dbReference>
<accession>A0ABV0ESG7</accession>
<comment type="caution">
    <text evidence="2">The sequence shown here is derived from an EMBL/GenBank/DDBJ whole genome shotgun (WGS) entry which is preliminary data.</text>
</comment>
<reference evidence="2 3" key="1">
    <citation type="submission" date="2021-03" db="EMBL/GenBank/DDBJ databases">
        <authorList>
            <person name="Gilmore M.S."/>
            <person name="Schwartzman J."/>
            <person name="Van Tyne D."/>
            <person name="Martin M."/>
            <person name="Earl A.M."/>
            <person name="Manson A.L."/>
            <person name="Straub T."/>
            <person name="Salamzade R."/>
            <person name="Saavedra J."/>
            <person name="Lebreton F."/>
            <person name="Prichula J."/>
            <person name="Schaufler K."/>
            <person name="Gaca A."/>
            <person name="Sgardioli B."/>
            <person name="Wagenaar J."/>
            <person name="Strong T."/>
        </authorList>
    </citation>
    <scope>NUCLEOTIDE SEQUENCE [LARGE SCALE GENOMIC DNA]</scope>
    <source>
        <strain evidence="2 3">665A</strain>
    </source>
</reference>
<name>A0ABV0ESG7_9ENTE</name>
<keyword evidence="1" id="KW-0812">Transmembrane</keyword>
<evidence type="ECO:0000313" key="2">
    <source>
        <dbReference type="EMBL" id="MEO1771587.1"/>
    </source>
</evidence>
<keyword evidence="3" id="KW-1185">Reference proteome</keyword>
<feature type="transmembrane region" description="Helical" evidence="1">
    <location>
        <begin position="38"/>
        <end position="58"/>
    </location>
</feature>
<organism evidence="2 3">
    <name type="scientific">Candidatus Enterococcus ferrettii</name>
    <dbReference type="NCBI Taxonomy" id="2815324"/>
    <lineage>
        <taxon>Bacteria</taxon>
        <taxon>Bacillati</taxon>
        <taxon>Bacillota</taxon>
        <taxon>Bacilli</taxon>
        <taxon>Lactobacillales</taxon>
        <taxon>Enterococcaceae</taxon>
        <taxon>Enterococcus</taxon>
    </lineage>
</organism>
<protein>
    <submittedName>
        <fullName evidence="2">Uncharacterized protein</fullName>
    </submittedName>
</protein>
<gene>
    <name evidence="2" type="ORF">JZO67_003568</name>
</gene>
<evidence type="ECO:0000256" key="1">
    <source>
        <dbReference type="SAM" id="Phobius"/>
    </source>
</evidence>
<dbReference type="Proteomes" id="UP000664357">
    <property type="component" value="Unassembled WGS sequence"/>
</dbReference>
<keyword evidence="1" id="KW-0472">Membrane</keyword>
<proteinExistence type="predicted"/>
<feature type="transmembrane region" description="Helical" evidence="1">
    <location>
        <begin position="6"/>
        <end position="26"/>
    </location>
</feature>
<keyword evidence="1" id="KW-1133">Transmembrane helix</keyword>